<feature type="non-terminal residue" evidence="1">
    <location>
        <position position="1"/>
    </location>
</feature>
<dbReference type="EMBL" id="CAJVPU010002786">
    <property type="protein sequence ID" value="CAG8507583.1"/>
    <property type="molecule type" value="Genomic_DNA"/>
</dbReference>
<name>A0ACA9L611_9GLOM</name>
<accession>A0ACA9L611</accession>
<organism evidence="1 2">
    <name type="scientific">Dentiscutata heterogama</name>
    <dbReference type="NCBI Taxonomy" id="1316150"/>
    <lineage>
        <taxon>Eukaryota</taxon>
        <taxon>Fungi</taxon>
        <taxon>Fungi incertae sedis</taxon>
        <taxon>Mucoromycota</taxon>
        <taxon>Glomeromycotina</taxon>
        <taxon>Glomeromycetes</taxon>
        <taxon>Diversisporales</taxon>
        <taxon>Gigasporaceae</taxon>
        <taxon>Dentiscutata</taxon>
    </lineage>
</organism>
<dbReference type="Proteomes" id="UP000789702">
    <property type="component" value="Unassembled WGS sequence"/>
</dbReference>
<evidence type="ECO:0000313" key="2">
    <source>
        <dbReference type="Proteomes" id="UP000789702"/>
    </source>
</evidence>
<sequence>QIYLFTENIEKQTFIMNNLTNQATGAQPSISQNTTAHIDLPINAIAAHLINGANPFAEIQRTETQTVPLQNVQLSDVLFSGSSFVQHK</sequence>
<protein>
    <submittedName>
        <fullName evidence="1">17070_t:CDS:1</fullName>
    </submittedName>
</protein>
<evidence type="ECO:0000313" key="1">
    <source>
        <dbReference type="EMBL" id="CAG8507583.1"/>
    </source>
</evidence>
<gene>
    <name evidence="1" type="ORF">DHETER_LOCUS3302</name>
</gene>
<comment type="caution">
    <text evidence="1">The sequence shown here is derived from an EMBL/GenBank/DDBJ whole genome shotgun (WGS) entry which is preliminary data.</text>
</comment>
<reference evidence="1" key="1">
    <citation type="submission" date="2021-06" db="EMBL/GenBank/DDBJ databases">
        <authorList>
            <person name="Kallberg Y."/>
            <person name="Tangrot J."/>
            <person name="Rosling A."/>
        </authorList>
    </citation>
    <scope>NUCLEOTIDE SEQUENCE</scope>
    <source>
        <strain evidence="1">IL203A</strain>
    </source>
</reference>
<keyword evidence="2" id="KW-1185">Reference proteome</keyword>
<proteinExistence type="predicted"/>